<dbReference type="EMBL" id="CAXKWB010026245">
    <property type="protein sequence ID" value="CAL4129842.1"/>
    <property type="molecule type" value="Genomic_DNA"/>
</dbReference>
<reference evidence="2 3" key="1">
    <citation type="submission" date="2024-05" db="EMBL/GenBank/DDBJ databases">
        <authorList>
            <person name="Wallberg A."/>
        </authorList>
    </citation>
    <scope>NUCLEOTIDE SEQUENCE [LARGE SCALE GENOMIC DNA]</scope>
</reference>
<feature type="compositionally biased region" description="Basic and acidic residues" evidence="1">
    <location>
        <begin position="78"/>
        <end position="93"/>
    </location>
</feature>
<dbReference type="Proteomes" id="UP001497623">
    <property type="component" value="Unassembled WGS sequence"/>
</dbReference>
<accession>A0AAV2RNL6</accession>
<comment type="caution">
    <text evidence="2">The sequence shown here is derived from an EMBL/GenBank/DDBJ whole genome shotgun (WGS) entry which is preliminary data.</text>
</comment>
<evidence type="ECO:0000313" key="2">
    <source>
        <dbReference type="EMBL" id="CAL4129842.1"/>
    </source>
</evidence>
<feature type="region of interest" description="Disordered" evidence="1">
    <location>
        <begin position="74"/>
        <end position="93"/>
    </location>
</feature>
<evidence type="ECO:0000256" key="1">
    <source>
        <dbReference type="SAM" id="MobiDB-lite"/>
    </source>
</evidence>
<gene>
    <name evidence="2" type="ORF">MNOR_LOCUS26370</name>
</gene>
<evidence type="ECO:0000313" key="3">
    <source>
        <dbReference type="Proteomes" id="UP001497623"/>
    </source>
</evidence>
<sequence>MSARTLCVMNWVGGIRRRILQKEEEKRRQEQYFAAHAANARQHAGAIGDLPLKRQGCISRPSARKSEEFMYERISNGGREKSSASPRKLEMKGLKERERKNRQLKKMMTPYEKWREAQKKEAMEINYKKNKTMQMTMSYKDEGVRNVNTSRISEKPITRKSRKNEKISFDASFSQNHRINSVNLKESPKKYMQRNKSRKMESNKVNMSIMKQEKSSVSSSTVNNNSINTSTNKNKQLPIRKTVSYIKSQDKSKNKSQMDYRQKDLVRRKSTGEYTNPINISRDSVISFNNSQIKKYESNKKNMRPRSPSYEEIKICRNNNTEQNMINFKGKRKRIETAREDVKDDYTIIQSKNNKQVNKSRPIIKNRDISKVINCSYKNETSLHSKQKYNTVSNIKPVYELDIESNSSEKQNCSKRIHKSYSSRNAYEKTLTKKAKLCWVPVTNCGQWEPFPSKSSGNKSIVIDYSPINSTLGFENNLYQNSKMVGNKKSPQTQNKQKIGDSSLLAGAPRLRRLLTLSPDRHKGPIWEPLNISKVSPTLNVRGTVKKDEGKIIEKPSTLKKKKKITEFDNWESNRLKELIGTLPRPVSTPYKKIPLENIDTQLISSLKDKSKNVKFNKNTKLLSKCHPNSTEEIMFTQQENNSKAFQEDVSGSTSQQELNPEERFISENIFNPTEITFLNETPNIPKLNNKRKLTYIKTDVAMTPGRKDMTSYQDTWISMTPGIKIMNTPSSGTLSNKTPTDPTLELMQESFNSIGEDETILDEIRNTVLQKDKTTINSVKVLNVEDNDKIIQQQSAKDEMSNITYISNEIKQTNNALEKPSDLLRKMSLKSLSISSDTIFKKYCKRNIIDQLKEKEEIKHIDVRSFLEKNNSSVSEVQTESSLTLELKYFRQMSSDPPSNL</sequence>
<feature type="region of interest" description="Disordered" evidence="1">
    <location>
        <begin position="212"/>
        <end position="235"/>
    </location>
</feature>
<protein>
    <submittedName>
        <fullName evidence="2">Uncharacterized protein</fullName>
    </submittedName>
</protein>
<dbReference type="AlphaFoldDB" id="A0AAV2RNL6"/>
<organism evidence="2 3">
    <name type="scientific">Meganyctiphanes norvegica</name>
    <name type="common">Northern krill</name>
    <name type="synonym">Thysanopoda norvegica</name>
    <dbReference type="NCBI Taxonomy" id="48144"/>
    <lineage>
        <taxon>Eukaryota</taxon>
        <taxon>Metazoa</taxon>
        <taxon>Ecdysozoa</taxon>
        <taxon>Arthropoda</taxon>
        <taxon>Crustacea</taxon>
        <taxon>Multicrustacea</taxon>
        <taxon>Malacostraca</taxon>
        <taxon>Eumalacostraca</taxon>
        <taxon>Eucarida</taxon>
        <taxon>Euphausiacea</taxon>
        <taxon>Euphausiidae</taxon>
        <taxon>Meganyctiphanes</taxon>
    </lineage>
</organism>
<name>A0AAV2RNL6_MEGNR</name>
<proteinExistence type="predicted"/>
<feature type="compositionally biased region" description="Low complexity" evidence="1">
    <location>
        <begin position="215"/>
        <end position="235"/>
    </location>
</feature>
<keyword evidence="3" id="KW-1185">Reference proteome</keyword>